<feature type="transmembrane region" description="Helical" evidence="1">
    <location>
        <begin position="245"/>
        <end position="267"/>
    </location>
</feature>
<feature type="domain" description="Acyltransferase 3" evidence="2">
    <location>
        <begin position="18"/>
        <end position="363"/>
    </location>
</feature>
<feature type="transmembrane region" description="Helical" evidence="1">
    <location>
        <begin position="346"/>
        <end position="366"/>
    </location>
</feature>
<keyword evidence="1" id="KW-1133">Transmembrane helix</keyword>
<feature type="transmembrane region" description="Helical" evidence="1">
    <location>
        <begin position="60"/>
        <end position="78"/>
    </location>
</feature>
<accession>A0A2U1JGN3</accession>
<reference evidence="3 4" key="1">
    <citation type="submission" date="2018-04" db="EMBL/GenBank/DDBJ databases">
        <title>Flavobacterium sp. nov., isolated from glacier ice.</title>
        <authorList>
            <person name="Liu Q."/>
            <person name="Xin Y.-H."/>
        </authorList>
    </citation>
    <scope>NUCLEOTIDE SEQUENCE [LARGE SCALE GENOMIC DNA]</scope>
    <source>
        <strain evidence="3 4">RB1R5</strain>
    </source>
</reference>
<dbReference type="GO" id="GO:0016747">
    <property type="term" value="F:acyltransferase activity, transferring groups other than amino-acyl groups"/>
    <property type="evidence" value="ECO:0007669"/>
    <property type="project" value="InterPro"/>
</dbReference>
<dbReference type="InterPro" id="IPR002656">
    <property type="entry name" value="Acyl_transf_3_dom"/>
</dbReference>
<evidence type="ECO:0000259" key="2">
    <source>
        <dbReference type="Pfam" id="PF01757"/>
    </source>
</evidence>
<evidence type="ECO:0000313" key="4">
    <source>
        <dbReference type="Proteomes" id="UP000245449"/>
    </source>
</evidence>
<keyword evidence="1" id="KW-0472">Membrane</keyword>
<dbReference type="OrthoDB" id="290051at2"/>
<feature type="transmembrane region" description="Helical" evidence="1">
    <location>
        <begin position="152"/>
        <end position="169"/>
    </location>
</feature>
<keyword evidence="1" id="KW-0812">Transmembrane</keyword>
<dbReference type="PANTHER" id="PTHR23028:SF53">
    <property type="entry name" value="ACYL_TRANSF_3 DOMAIN-CONTAINING PROTEIN"/>
    <property type="match status" value="1"/>
</dbReference>
<feature type="transmembrane region" description="Helical" evidence="1">
    <location>
        <begin position="99"/>
        <end position="120"/>
    </location>
</feature>
<feature type="transmembrane region" description="Helical" evidence="1">
    <location>
        <begin position="273"/>
        <end position="295"/>
    </location>
</feature>
<dbReference type="EMBL" id="QCZI01000018">
    <property type="protein sequence ID" value="PWA04185.1"/>
    <property type="molecule type" value="Genomic_DNA"/>
</dbReference>
<dbReference type="Proteomes" id="UP000245449">
    <property type="component" value="Unassembled WGS sequence"/>
</dbReference>
<organism evidence="3 4">
    <name type="scientific">Flavobacterium psychrotolerans</name>
    <dbReference type="NCBI Taxonomy" id="2169410"/>
    <lineage>
        <taxon>Bacteria</taxon>
        <taxon>Pseudomonadati</taxon>
        <taxon>Bacteroidota</taxon>
        <taxon>Flavobacteriia</taxon>
        <taxon>Flavobacteriales</taxon>
        <taxon>Flavobacteriaceae</taxon>
        <taxon>Flavobacterium</taxon>
    </lineage>
</organism>
<dbReference type="GO" id="GO:0016020">
    <property type="term" value="C:membrane"/>
    <property type="evidence" value="ECO:0007669"/>
    <property type="project" value="TreeGrafter"/>
</dbReference>
<feature type="transmembrane region" description="Helical" evidence="1">
    <location>
        <begin position="21"/>
        <end position="40"/>
    </location>
</feature>
<evidence type="ECO:0000256" key="1">
    <source>
        <dbReference type="SAM" id="Phobius"/>
    </source>
</evidence>
<feature type="transmembrane region" description="Helical" evidence="1">
    <location>
        <begin position="176"/>
        <end position="195"/>
    </location>
</feature>
<dbReference type="AlphaFoldDB" id="A0A2U1JGN3"/>
<gene>
    <name evidence="3" type="ORF">DB895_12455</name>
</gene>
<feature type="transmembrane region" description="Helical" evidence="1">
    <location>
        <begin position="215"/>
        <end position="233"/>
    </location>
</feature>
<comment type="caution">
    <text evidence="3">The sequence shown here is derived from an EMBL/GenBank/DDBJ whole genome shotgun (WGS) entry which is preliminary data.</text>
</comment>
<keyword evidence="4" id="KW-1185">Reference proteome</keyword>
<dbReference type="Pfam" id="PF01757">
    <property type="entry name" value="Acyl_transf_3"/>
    <property type="match status" value="1"/>
</dbReference>
<protein>
    <recommendedName>
        <fullName evidence="2">Acyltransferase 3 domain-containing protein</fullName>
    </recommendedName>
</protein>
<dbReference type="GO" id="GO:0000271">
    <property type="term" value="P:polysaccharide biosynthetic process"/>
    <property type="evidence" value="ECO:0007669"/>
    <property type="project" value="TreeGrafter"/>
</dbReference>
<feature type="transmembrane region" description="Helical" evidence="1">
    <location>
        <begin position="307"/>
        <end position="326"/>
    </location>
</feature>
<dbReference type="PANTHER" id="PTHR23028">
    <property type="entry name" value="ACETYLTRANSFERASE"/>
    <property type="match status" value="1"/>
</dbReference>
<evidence type="ECO:0000313" key="3">
    <source>
        <dbReference type="EMBL" id="PWA04185.1"/>
    </source>
</evidence>
<proteinExistence type="predicted"/>
<name>A0A2U1JGN3_9FLAO</name>
<sequence length="380" mass="44518">MLSFNGMITEQSAKRIFGLDLIRATAILMVLCSHILSIYPNVTNKLTQVFILFGYWGVEIFFVLSGFLIGNILYKLYIKDDFTIHSVFSFLKRRWLRTLPNYFLILLLNIVLAFAFNFFMQDVGYYFFFFQNFSHSMRPFFSESWSLSVEEFAYLFTPFALLIPTLLVKSKNKSKWFISVVLFLILIFLFNKIIYYFTTSNTTIEQWNVSLKAVVIYRIDSILIGIAASWISLNFGKFWMKQKATLFFLGCGLLIVMFVGVGFFGIFINTHPFFWDVLYLPITSVTFALFLPVFSQWKSAPSWLSKPIIFVSLISYSVYLLHYSIVLQLMKFCFDTASFSVLQLHFFTFFYLVTTFLLSFCLYKFFEKPIMDLRGGCKID</sequence>
<dbReference type="InterPro" id="IPR050879">
    <property type="entry name" value="Acyltransferase_3"/>
</dbReference>
<dbReference type="RefSeq" id="WP_116725693.1">
    <property type="nucleotide sequence ID" value="NZ_QCZI01000018.1"/>
</dbReference>